<feature type="non-terminal residue" evidence="1">
    <location>
        <position position="171"/>
    </location>
</feature>
<dbReference type="Proteomes" id="UP000095767">
    <property type="component" value="Unassembled WGS sequence"/>
</dbReference>
<evidence type="ECO:0000313" key="2">
    <source>
        <dbReference type="Proteomes" id="UP000095767"/>
    </source>
</evidence>
<dbReference type="STRING" id="888268.A0A1E5VKR2"/>
<sequence length="171" mass="18924">MAEASRGSKGKSVPVSGGIEGEDAERVYRFQVLLPSGVSTSLTLHNPGEEMLVRDLLRSVKELNNAPVGGGRTCEMHWDGNIFLTDLLDKKITDKIKLSNFDTKSINILRLHDEKGGLVSTFENMWDLTPQTDLVQELPGEYSTESALVDLIDNALQALWSNGRGERKLIR</sequence>
<name>A0A1E5VKR2_9POAL</name>
<comment type="caution">
    <text evidence="1">The sequence shown here is derived from an EMBL/GenBank/DDBJ whole genome shotgun (WGS) entry which is preliminary data.</text>
</comment>
<reference evidence="1 2" key="1">
    <citation type="submission" date="2016-09" db="EMBL/GenBank/DDBJ databases">
        <title>The draft genome of Dichanthelium oligosanthes: A C3 panicoid grass species.</title>
        <authorList>
            <person name="Studer A.J."/>
            <person name="Schnable J.C."/>
            <person name="Brutnell T.P."/>
        </authorList>
    </citation>
    <scope>NUCLEOTIDE SEQUENCE [LARGE SCALE GENOMIC DNA]</scope>
    <source>
        <strain evidence="2">cv. Kellogg 1175</strain>
        <tissue evidence="1">Leaf</tissue>
    </source>
</reference>
<gene>
    <name evidence="1" type="ORF">BAE44_0013292</name>
</gene>
<keyword evidence="2" id="KW-1185">Reference proteome</keyword>
<dbReference type="OrthoDB" id="10036779at2759"/>
<proteinExistence type="predicted"/>
<dbReference type="AlphaFoldDB" id="A0A1E5VKR2"/>
<protein>
    <submittedName>
        <fullName evidence="1">Uncharacterized protein</fullName>
    </submittedName>
</protein>
<dbReference type="EMBL" id="LWDX02036639">
    <property type="protein sequence ID" value="OEL25689.1"/>
    <property type="molecule type" value="Genomic_DNA"/>
</dbReference>
<accession>A0A1E5VKR2</accession>
<organism evidence="1 2">
    <name type="scientific">Dichanthelium oligosanthes</name>
    <dbReference type="NCBI Taxonomy" id="888268"/>
    <lineage>
        <taxon>Eukaryota</taxon>
        <taxon>Viridiplantae</taxon>
        <taxon>Streptophyta</taxon>
        <taxon>Embryophyta</taxon>
        <taxon>Tracheophyta</taxon>
        <taxon>Spermatophyta</taxon>
        <taxon>Magnoliopsida</taxon>
        <taxon>Liliopsida</taxon>
        <taxon>Poales</taxon>
        <taxon>Poaceae</taxon>
        <taxon>PACMAD clade</taxon>
        <taxon>Panicoideae</taxon>
        <taxon>Panicodae</taxon>
        <taxon>Paniceae</taxon>
        <taxon>Dichantheliinae</taxon>
        <taxon>Dichanthelium</taxon>
    </lineage>
</organism>
<evidence type="ECO:0000313" key="1">
    <source>
        <dbReference type="EMBL" id="OEL25689.1"/>
    </source>
</evidence>